<evidence type="ECO:0000313" key="2">
    <source>
        <dbReference type="Proteomes" id="UP000006294"/>
    </source>
</evidence>
<evidence type="ECO:0000313" key="1">
    <source>
        <dbReference type="EMBL" id="BAM48335.1"/>
    </source>
</evidence>
<dbReference type="KEGG" id="axl:AXY_22030"/>
<reference evidence="1 2" key="1">
    <citation type="submission" date="2011-01" db="EMBL/GenBank/DDBJ databases">
        <title>Whole genome sequence of Amphibacillus xylinus NBRC 15112.</title>
        <authorList>
            <person name="Nakazawa H."/>
            <person name="Katano Y."/>
            <person name="Nakamura S."/>
            <person name="Sasagawa M."/>
            <person name="Fukada J."/>
            <person name="Arai T."/>
            <person name="Sasakura N."/>
            <person name="Mochizuki D."/>
            <person name="Hosoyama A."/>
            <person name="Harada K."/>
            <person name="Horikawa H."/>
            <person name="Kato Y."/>
            <person name="Harada T."/>
            <person name="Sasaki K."/>
            <person name="Sekiguchi M."/>
            <person name="Hodoyama M."/>
            <person name="Nishiko R."/>
            <person name="Narita H."/>
            <person name="Hanamaki A."/>
            <person name="Hata C."/>
            <person name="Konno Y."/>
            <person name="Niimura Y."/>
            <person name="Yamazaki S."/>
            <person name="Fujita N."/>
        </authorList>
    </citation>
    <scope>NUCLEOTIDE SEQUENCE [LARGE SCALE GENOMIC DNA]</scope>
    <source>
        <strain evidence="2">ATCC 51415 / DSM 6626 / JCM 7361 / LMG 17667 / NBRC 15112 / Ep01</strain>
    </source>
</reference>
<dbReference type="STRING" id="698758.AXY_22030"/>
<dbReference type="RefSeq" id="WP_015010918.1">
    <property type="nucleotide sequence ID" value="NC_018704.1"/>
</dbReference>
<keyword evidence="2" id="KW-1185">Reference proteome</keyword>
<organism evidence="1 2">
    <name type="scientific">Amphibacillus xylanus (strain ATCC 51415 / DSM 6626 / JCM 7361 / LMG 17667 / NBRC 15112 / Ep01)</name>
    <dbReference type="NCBI Taxonomy" id="698758"/>
    <lineage>
        <taxon>Bacteria</taxon>
        <taxon>Bacillati</taxon>
        <taxon>Bacillota</taxon>
        <taxon>Bacilli</taxon>
        <taxon>Bacillales</taxon>
        <taxon>Bacillaceae</taxon>
        <taxon>Amphibacillus</taxon>
    </lineage>
</organism>
<proteinExistence type="predicted"/>
<dbReference type="Proteomes" id="UP000006294">
    <property type="component" value="Chromosome"/>
</dbReference>
<name>K0J0E8_AMPXN</name>
<gene>
    <name evidence="1" type="ordered locus">AXY_22030</name>
</gene>
<dbReference type="AlphaFoldDB" id="K0J0E8"/>
<protein>
    <submittedName>
        <fullName evidence="1">Uncharacterized protein</fullName>
    </submittedName>
</protein>
<sequence length="56" mass="6648">MTHYYFPGAQLLLFNETNQTVDVLYNDNPYPFILALIGERPPYYMDPVFQETYPII</sequence>
<dbReference type="HOGENOM" id="CLU_200452_0_0_9"/>
<accession>K0J0E8</accession>
<dbReference type="EMBL" id="AP012050">
    <property type="protein sequence ID" value="BAM48335.1"/>
    <property type="molecule type" value="Genomic_DNA"/>
</dbReference>